<dbReference type="GO" id="GO:0004843">
    <property type="term" value="F:cysteine-type deubiquitinase activity"/>
    <property type="evidence" value="ECO:0007669"/>
    <property type="project" value="InterPro"/>
</dbReference>
<dbReference type="SMART" id="SM00695">
    <property type="entry name" value="DUSP"/>
    <property type="match status" value="1"/>
</dbReference>
<dbReference type="InterPro" id="IPR006615">
    <property type="entry name" value="Pept_C19_DUSP"/>
</dbReference>
<dbReference type="EMBL" id="JAAMPC010000006">
    <property type="protein sequence ID" value="KAG2309129.1"/>
    <property type="molecule type" value="Genomic_DNA"/>
</dbReference>
<dbReference type="OrthoDB" id="292964at2759"/>
<feature type="domain" description="DUSP" evidence="1">
    <location>
        <begin position="1"/>
        <end position="102"/>
    </location>
</feature>
<keyword evidence="3" id="KW-1185">Reference proteome</keyword>
<dbReference type="InterPro" id="IPR038765">
    <property type="entry name" value="Papain-like_cys_pep_sf"/>
</dbReference>
<organism evidence="2 3">
    <name type="scientific">Brassica carinata</name>
    <name type="common">Ethiopian mustard</name>
    <name type="synonym">Abyssinian cabbage</name>
    <dbReference type="NCBI Taxonomy" id="52824"/>
    <lineage>
        <taxon>Eukaryota</taxon>
        <taxon>Viridiplantae</taxon>
        <taxon>Streptophyta</taxon>
        <taxon>Embryophyta</taxon>
        <taxon>Tracheophyta</taxon>
        <taxon>Spermatophyta</taxon>
        <taxon>Magnoliopsida</taxon>
        <taxon>eudicotyledons</taxon>
        <taxon>Gunneridae</taxon>
        <taxon>Pentapetalae</taxon>
        <taxon>rosids</taxon>
        <taxon>malvids</taxon>
        <taxon>Brassicales</taxon>
        <taxon>Brassicaceae</taxon>
        <taxon>Brassiceae</taxon>
        <taxon>Brassica</taxon>
    </lineage>
</organism>
<sequence length="195" mass="22351">MTIPNSTAFNADIPLRPRLPEDEKRIVVHKLAEIYWALGGAPRPGPIDNHDIIDDTTGDDGGPKLRRFLVEDEDYVLVPQQVWKTLLEWYNVGPPIPMTLIYLFLSDARDVNNVTEIRLAKEASIRELYVKVCAKTGVSLEKLIDYNKWYHFNDSYVSLVNESVVRSKAAYLLFYRRRVGRETKAQTSEVCRGPI</sequence>
<name>A0A8X8ANL5_BRACI</name>
<dbReference type="SUPFAM" id="SSF143791">
    <property type="entry name" value="DUSP-like"/>
    <property type="match status" value="1"/>
</dbReference>
<evidence type="ECO:0000313" key="2">
    <source>
        <dbReference type="EMBL" id="KAG2309129.1"/>
    </source>
</evidence>
<dbReference type="PROSITE" id="PS51283">
    <property type="entry name" value="DUSP"/>
    <property type="match status" value="1"/>
</dbReference>
<comment type="caution">
    <text evidence="2">The sequence shown here is derived from an EMBL/GenBank/DDBJ whole genome shotgun (WGS) entry which is preliminary data.</text>
</comment>
<dbReference type="InterPro" id="IPR035927">
    <property type="entry name" value="DUSP-like_sf"/>
</dbReference>
<dbReference type="Gene3D" id="3.90.70.10">
    <property type="entry name" value="Cysteine proteinases"/>
    <property type="match status" value="1"/>
</dbReference>
<dbReference type="SUPFAM" id="SSF54001">
    <property type="entry name" value="Cysteine proteinases"/>
    <property type="match status" value="1"/>
</dbReference>
<dbReference type="Gene3D" id="3.30.2230.10">
    <property type="entry name" value="DUSP-like"/>
    <property type="match status" value="1"/>
</dbReference>
<protein>
    <recommendedName>
        <fullName evidence="1">DUSP domain-containing protein</fullName>
    </recommendedName>
</protein>
<evidence type="ECO:0000259" key="1">
    <source>
        <dbReference type="PROSITE" id="PS51283"/>
    </source>
</evidence>
<proteinExistence type="predicted"/>
<dbReference type="Proteomes" id="UP000886595">
    <property type="component" value="Unassembled WGS sequence"/>
</dbReference>
<reference evidence="2 3" key="1">
    <citation type="submission" date="2020-02" db="EMBL/GenBank/DDBJ databases">
        <authorList>
            <person name="Ma Q."/>
            <person name="Huang Y."/>
            <person name="Song X."/>
            <person name="Pei D."/>
        </authorList>
    </citation>
    <scope>NUCLEOTIDE SEQUENCE [LARGE SCALE GENOMIC DNA]</scope>
    <source>
        <strain evidence="2">Sxm20200214</strain>
        <tissue evidence="2">Leaf</tissue>
    </source>
</reference>
<dbReference type="AlphaFoldDB" id="A0A8X8ANL5"/>
<dbReference type="Pfam" id="PF06337">
    <property type="entry name" value="DUSP"/>
    <property type="match status" value="1"/>
</dbReference>
<evidence type="ECO:0000313" key="3">
    <source>
        <dbReference type="Proteomes" id="UP000886595"/>
    </source>
</evidence>
<gene>
    <name evidence="2" type="ORF">Bca52824_028877</name>
</gene>
<accession>A0A8X8ANL5</accession>